<dbReference type="STRING" id="1246995.AFR_26500"/>
<dbReference type="Gene3D" id="3.30.530.20">
    <property type="match status" value="1"/>
</dbReference>
<dbReference type="KEGG" id="afs:AFR_26500"/>
<evidence type="ECO:0000313" key="4">
    <source>
        <dbReference type="Proteomes" id="UP000017746"/>
    </source>
</evidence>
<dbReference type="AlphaFoldDB" id="U5W3I2"/>
<dbReference type="OrthoDB" id="3365660at2"/>
<dbReference type="CDD" id="cd07814">
    <property type="entry name" value="SRPBCC_CalC_Aha1-like"/>
    <property type="match status" value="1"/>
</dbReference>
<protein>
    <recommendedName>
        <fullName evidence="2">Activator of Hsp90 ATPase homologue 1/2-like C-terminal domain-containing protein</fullName>
    </recommendedName>
</protein>
<dbReference type="Proteomes" id="UP000017746">
    <property type="component" value="Chromosome"/>
</dbReference>
<dbReference type="eggNOG" id="COG3832">
    <property type="taxonomic scope" value="Bacteria"/>
</dbReference>
<dbReference type="SUPFAM" id="SSF55961">
    <property type="entry name" value="Bet v1-like"/>
    <property type="match status" value="1"/>
</dbReference>
<reference evidence="3 4" key="1">
    <citation type="journal article" date="2014" name="J. Biotechnol.">
        <title>Complete genome sequence of the actinobacterium Actinoplanes friuliensis HAG 010964, producer of the lipopeptide antibiotic friulimycin.</title>
        <authorList>
            <person name="Ruckert C."/>
            <person name="Szczepanowski R."/>
            <person name="Albersmeier A."/>
            <person name="Goesmann A."/>
            <person name="Fischer N."/>
            <person name="Steinkamper A."/>
            <person name="Puhler A."/>
            <person name="Biener R."/>
            <person name="Schwartz D."/>
            <person name="Kalinowski J."/>
        </authorList>
    </citation>
    <scope>NUCLEOTIDE SEQUENCE [LARGE SCALE GENOMIC DNA]</scope>
    <source>
        <strain evidence="3 4">DSM 7358</strain>
    </source>
</reference>
<evidence type="ECO:0000313" key="3">
    <source>
        <dbReference type="EMBL" id="AGZ43562.1"/>
    </source>
</evidence>
<dbReference type="EMBL" id="CP006272">
    <property type="protein sequence ID" value="AGZ43562.1"/>
    <property type="molecule type" value="Genomic_DNA"/>
</dbReference>
<dbReference type="Pfam" id="PF08327">
    <property type="entry name" value="AHSA1"/>
    <property type="match status" value="1"/>
</dbReference>
<organism evidence="3 4">
    <name type="scientific">Actinoplanes friuliensis DSM 7358</name>
    <dbReference type="NCBI Taxonomy" id="1246995"/>
    <lineage>
        <taxon>Bacteria</taxon>
        <taxon>Bacillati</taxon>
        <taxon>Actinomycetota</taxon>
        <taxon>Actinomycetes</taxon>
        <taxon>Micromonosporales</taxon>
        <taxon>Micromonosporaceae</taxon>
        <taxon>Actinoplanes</taxon>
    </lineage>
</organism>
<accession>U5W3I2</accession>
<gene>
    <name evidence="3" type="ORF">AFR_26500</name>
</gene>
<dbReference type="HOGENOM" id="CLU_108923_6_3_11"/>
<proteinExistence type="inferred from homology"/>
<sequence length="149" mass="16255">MSTTTDLVVTRIFDAPRELVYRAFVDPDQLAAWFGPVGFSVPRDSVDIEAKVGGHQRFTMVSDADPAQASPIDATFTEVVENELLVGEQDISAVSSVEGAVMRLRVEFHDEPGGKTRLVLTQGPYAPEIEPMAREGWASSFTKLDTLLA</sequence>
<feature type="domain" description="Activator of Hsp90 ATPase homologue 1/2-like C-terminal" evidence="2">
    <location>
        <begin position="14"/>
        <end position="148"/>
    </location>
</feature>
<comment type="similarity">
    <text evidence="1">Belongs to the AHA1 family.</text>
</comment>
<dbReference type="InterPro" id="IPR013538">
    <property type="entry name" value="ASHA1/2-like_C"/>
</dbReference>
<dbReference type="RefSeq" id="WP_023364385.1">
    <property type="nucleotide sequence ID" value="NC_022657.1"/>
</dbReference>
<evidence type="ECO:0000259" key="2">
    <source>
        <dbReference type="Pfam" id="PF08327"/>
    </source>
</evidence>
<keyword evidence="4" id="KW-1185">Reference proteome</keyword>
<dbReference type="InterPro" id="IPR023393">
    <property type="entry name" value="START-like_dom_sf"/>
</dbReference>
<dbReference type="PATRIC" id="fig|1246995.3.peg.5372"/>
<name>U5W3I2_9ACTN</name>
<evidence type="ECO:0000256" key="1">
    <source>
        <dbReference type="ARBA" id="ARBA00006817"/>
    </source>
</evidence>